<dbReference type="AlphaFoldDB" id="A0AAX6HVZ3"/>
<dbReference type="PANTHER" id="PTHR31390">
    <property type="entry name" value="EXPRESSED PROTEIN"/>
    <property type="match status" value="1"/>
</dbReference>
<dbReference type="PANTHER" id="PTHR31390:SF2">
    <property type="entry name" value="EXPRESSED PROTEIN"/>
    <property type="match status" value="1"/>
</dbReference>
<reference evidence="1" key="1">
    <citation type="journal article" date="2023" name="GigaByte">
        <title>Genome assembly of the bearded iris, Iris pallida Lam.</title>
        <authorList>
            <person name="Bruccoleri R.E."/>
            <person name="Oakeley E.J."/>
            <person name="Faust A.M.E."/>
            <person name="Altorfer M."/>
            <person name="Dessus-Babus S."/>
            <person name="Burckhardt D."/>
            <person name="Oertli M."/>
            <person name="Naumann U."/>
            <person name="Petersen F."/>
            <person name="Wong J."/>
        </authorList>
    </citation>
    <scope>NUCLEOTIDE SEQUENCE</scope>
    <source>
        <strain evidence="1">GSM-AAB239-AS_SAM_17_03QT</strain>
    </source>
</reference>
<dbReference type="InterPro" id="IPR021916">
    <property type="entry name" value="DUF3527"/>
</dbReference>
<gene>
    <name evidence="1" type="ORF">M6B38_288460</name>
</gene>
<proteinExistence type="predicted"/>
<accession>A0AAX6HVZ3</accession>
<dbReference type="EMBL" id="JANAVB010006392">
    <property type="protein sequence ID" value="KAJ6845236.1"/>
    <property type="molecule type" value="Genomic_DNA"/>
</dbReference>
<protein>
    <submittedName>
        <fullName evidence="1">Uncharacterized protein</fullName>
    </submittedName>
</protein>
<sequence>MGTVYMNGQSTNHGSEDSCLQSNASELDCCKSPLIFKVNLPFTDYLSFLDYIRFLRASKHLGWHQTDLIEDRISDAPGPFCRTTSLSEDQVKLRFSGCLAENLRCYRRSRSTNDLYDFFLEYALDSFKDGSVSRLSTIPVKISGLTSCQHMACNASPTASNSEVMALHSPLLESSTNSTGSYQSNPSPCPSVSKGLLRGVWNNDSLTLLFSEDDNCGKLYVASCYKLDSSIGQPLDYIYLFHSRTGNQASEFLGKMKVFTSVTLHPNRPKLAETEFVLFGAQGDRSREVHGSPSGTKKRKGFSEKVIDMFWPNHSSKHKSTCHTGEKGLAGTTLQDLCVDEATDYSEFVKHLNDGFKNHLELATIVVRSSQQDSNKEAAVGGWGLKFLDEVTKDPPSLHPDICSGSHVQDRWPPRRSMNVLVAADVHGGAITGNIGPSSLTERWQTGHCDCGGWDLGCPLTVLHDSKSVCSEDFLMEDTQENCKSVDLFTEGTRHGEPRLRMVNMSEGLYTVHFQRTLSALQAFAVGVAVVHSQTPAFCPHL</sequence>
<dbReference type="Pfam" id="PF12043">
    <property type="entry name" value="DUF3527"/>
    <property type="match status" value="1"/>
</dbReference>
<organism evidence="1 2">
    <name type="scientific">Iris pallida</name>
    <name type="common">Sweet iris</name>
    <dbReference type="NCBI Taxonomy" id="29817"/>
    <lineage>
        <taxon>Eukaryota</taxon>
        <taxon>Viridiplantae</taxon>
        <taxon>Streptophyta</taxon>
        <taxon>Embryophyta</taxon>
        <taxon>Tracheophyta</taxon>
        <taxon>Spermatophyta</taxon>
        <taxon>Magnoliopsida</taxon>
        <taxon>Liliopsida</taxon>
        <taxon>Asparagales</taxon>
        <taxon>Iridaceae</taxon>
        <taxon>Iridoideae</taxon>
        <taxon>Irideae</taxon>
        <taxon>Iris</taxon>
    </lineage>
</organism>
<evidence type="ECO:0000313" key="1">
    <source>
        <dbReference type="EMBL" id="KAJ6845236.1"/>
    </source>
</evidence>
<dbReference type="Proteomes" id="UP001140949">
    <property type="component" value="Unassembled WGS sequence"/>
</dbReference>
<keyword evidence="2" id="KW-1185">Reference proteome</keyword>
<evidence type="ECO:0000313" key="2">
    <source>
        <dbReference type="Proteomes" id="UP001140949"/>
    </source>
</evidence>
<reference evidence="1" key="2">
    <citation type="submission" date="2023-04" db="EMBL/GenBank/DDBJ databases">
        <authorList>
            <person name="Bruccoleri R.E."/>
            <person name="Oakeley E.J."/>
            <person name="Faust A.-M."/>
            <person name="Dessus-Babus S."/>
            <person name="Altorfer M."/>
            <person name="Burckhardt D."/>
            <person name="Oertli M."/>
            <person name="Naumann U."/>
            <person name="Petersen F."/>
            <person name="Wong J."/>
        </authorList>
    </citation>
    <scope>NUCLEOTIDE SEQUENCE</scope>
    <source>
        <strain evidence="1">GSM-AAB239-AS_SAM_17_03QT</strain>
        <tissue evidence="1">Leaf</tissue>
    </source>
</reference>
<comment type="caution">
    <text evidence="1">The sequence shown here is derived from an EMBL/GenBank/DDBJ whole genome shotgun (WGS) entry which is preliminary data.</text>
</comment>
<name>A0AAX6HVZ3_IRIPA</name>